<keyword evidence="3" id="KW-1185">Reference proteome</keyword>
<keyword evidence="2" id="KW-0675">Receptor</keyword>
<dbReference type="RefSeq" id="WP_124080510.1">
    <property type="nucleotide sequence ID" value="NZ_UWPJ01000024.1"/>
</dbReference>
<accession>A0A3P4B692</accession>
<organism evidence="2 3">
    <name type="scientific">Pigmentiphaga humi</name>
    <dbReference type="NCBI Taxonomy" id="2478468"/>
    <lineage>
        <taxon>Bacteria</taxon>
        <taxon>Pseudomonadati</taxon>
        <taxon>Pseudomonadota</taxon>
        <taxon>Betaproteobacteria</taxon>
        <taxon>Burkholderiales</taxon>
        <taxon>Alcaligenaceae</taxon>
        <taxon>Pigmentiphaga</taxon>
    </lineage>
</organism>
<dbReference type="InterPro" id="IPR005064">
    <property type="entry name" value="BUG"/>
</dbReference>
<comment type="similarity">
    <text evidence="1">Belongs to the UPF0065 (bug) family.</text>
</comment>
<name>A0A3P4B692_9BURK</name>
<dbReference type="EMBL" id="UWPJ01000024">
    <property type="protein sequence ID" value="VCU71046.1"/>
    <property type="molecule type" value="Genomic_DNA"/>
</dbReference>
<evidence type="ECO:0000256" key="1">
    <source>
        <dbReference type="ARBA" id="ARBA00006987"/>
    </source>
</evidence>
<dbReference type="Proteomes" id="UP000277294">
    <property type="component" value="Unassembled WGS sequence"/>
</dbReference>
<evidence type="ECO:0000313" key="3">
    <source>
        <dbReference type="Proteomes" id="UP000277294"/>
    </source>
</evidence>
<dbReference type="PIRSF" id="PIRSF017082">
    <property type="entry name" value="YflP"/>
    <property type="match status" value="1"/>
</dbReference>
<dbReference type="Gene3D" id="3.40.190.150">
    <property type="entry name" value="Bordetella uptake gene, domain 1"/>
    <property type="match status" value="1"/>
</dbReference>
<dbReference type="Pfam" id="PF03401">
    <property type="entry name" value="TctC"/>
    <property type="match status" value="1"/>
</dbReference>
<dbReference type="AlphaFoldDB" id="A0A3P4B692"/>
<evidence type="ECO:0000313" key="2">
    <source>
        <dbReference type="EMBL" id="VCU71046.1"/>
    </source>
</evidence>
<gene>
    <name evidence="2" type="ORF">PIGHUM_03126</name>
</gene>
<dbReference type="PANTHER" id="PTHR42928:SF5">
    <property type="entry name" value="BLR1237 PROTEIN"/>
    <property type="match status" value="1"/>
</dbReference>
<sequence>MFSRRAFLAVGAACPLAARAQQSDYPAKAIRLVVPYSAGGIVDNFARPLAQQMSEQLGQQVVIENRAGASGMVGASVVAAAPADGYTLLCTTSSHYLTPLLTKSPTYDPVKDFTPIVLAARAPVVVVVHVSLPVGNLAELVALSKKTPQGLDYVTAGTGTQQHLTGEMIALRTQANLVHVAYKGGSQALTDLVGGRINVGILGLSTVLPFIQAGKLKALAVTDSHRSASYPDIPTFGESGIQGLVMPDTSVGLLGPAGLPAPVVSRIDTEARKAMETPMVRSALKAAGYEATPVPASEFGPLSAKIYAMYQRMTKEANLKID</sequence>
<dbReference type="CDD" id="cd07012">
    <property type="entry name" value="PBP2_Bug_TTT"/>
    <property type="match status" value="1"/>
</dbReference>
<dbReference type="SUPFAM" id="SSF53850">
    <property type="entry name" value="Periplasmic binding protein-like II"/>
    <property type="match status" value="1"/>
</dbReference>
<dbReference type="PANTHER" id="PTHR42928">
    <property type="entry name" value="TRICARBOXYLATE-BINDING PROTEIN"/>
    <property type="match status" value="1"/>
</dbReference>
<proteinExistence type="inferred from homology"/>
<reference evidence="2 3" key="1">
    <citation type="submission" date="2018-10" db="EMBL/GenBank/DDBJ databases">
        <authorList>
            <person name="Criscuolo A."/>
        </authorList>
    </citation>
    <scope>NUCLEOTIDE SEQUENCE [LARGE SCALE GENOMIC DNA]</scope>
    <source>
        <strain evidence="2">DnA1</strain>
    </source>
</reference>
<dbReference type="OrthoDB" id="9780943at2"/>
<dbReference type="InterPro" id="IPR042100">
    <property type="entry name" value="Bug_dom1"/>
</dbReference>
<dbReference type="Gene3D" id="3.40.190.10">
    <property type="entry name" value="Periplasmic binding protein-like II"/>
    <property type="match status" value="1"/>
</dbReference>
<protein>
    <submittedName>
        <fullName evidence="2">Tripartite tricarboxylate transporter family receptor</fullName>
    </submittedName>
</protein>